<protein>
    <submittedName>
        <fullName evidence="3">DUF397 domain-containing protein</fullName>
    </submittedName>
</protein>
<reference evidence="3 4" key="1">
    <citation type="submission" date="2020-03" db="EMBL/GenBank/DDBJ databases">
        <title>Draft genome of Streptomyces sp. ventii, isolated from the Axial Seamount in the Pacific Ocean, and resequencing of the two type strains Streptomyces lonarensis strain NCL 716 and Streptomyces bohaiensis strain 11A07.</title>
        <authorList>
            <person name="Loughran R.M."/>
            <person name="Pfannmuller K.M."/>
            <person name="Wasson B.J."/>
            <person name="Deadmond M.C."/>
            <person name="Paddock B.E."/>
            <person name="Koyack M.J."/>
            <person name="Gallegos D.A."/>
            <person name="Mitchell E.A."/>
            <person name="Ushijima B."/>
            <person name="Saw J.H."/>
            <person name="Mcphail K.L."/>
            <person name="Videau P."/>
        </authorList>
    </citation>
    <scope>NUCLEOTIDE SEQUENCE [LARGE SCALE GENOMIC DNA]</scope>
    <source>
        <strain evidence="3 4">NCL716</strain>
    </source>
</reference>
<dbReference type="InterPro" id="IPR007278">
    <property type="entry name" value="DUF397"/>
</dbReference>
<keyword evidence="4" id="KW-1185">Reference proteome</keyword>
<feature type="domain" description="DUF397" evidence="2">
    <location>
        <begin position="10"/>
        <end position="65"/>
    </location>
</feature>
<evidence type="ECO:0000256" key="1">
    <source>
        <dbReference type="SAM" id="MobiDB-lite"/>
    </source>
</evidence>
<sequence length="71" mass="7609">MITNQDRASAEWMRSSYSDGSGGECVEFARGSLPGSVPVRDSKNAGGAVLEFPPATWSAFTAAVRRQSFPR</sequence>
<evidence type="ECO:0000259" key="2">
    <source>
        <dbReference type="Pfam" id="PF04149"/>
    </source>
</evidence>
<evidence type="ECO:0000313" key="4">
    <source>
        <dbReference type="Proteomes" id="UP000578686"/>
    </source>
</evidence>
<dbReference type="AlphaFoldDB" id="A0A7X6D423"/>
<comment type="caution">
    <text evidence="3">The sequence shown here is derived from an EMBL/GenBank/DDBJ whole genome shotgun (WGS) entry which is preliminary data.</text>
</comment>
<dbReference type="RefSeq" id="WP_167973128.1">
    <property type="nucleotide sequence ID" value="NZ_BHZG01000190.1"/>
</dbReference>
<gene>
    <name evidence="3" type="ORF">HCN56_20005</name>
</gene>
<feature type="region of interest" description="Disordered" evidence="1">
    <location>
        <begin position="1"/>
        <end position="22"/>
    </location>
</feature>
<organism evidence="3 4">
    <name type="scientific">Streptomyces lonarensis</name>
    <dbReference type="NCBI Taxonomy" id="700599"/>
    <lineage>
        <taxon>Bacteria</taxon>
        <taxon>Bacillati</taxon>
        <taxon>Actinomycetota</taxon>
        <taxon>Actinomycetes</taxon>
        <taxon>Kitasatosporales</taxon>
        <taxon>Streptomycetaceae</taxon>
        <taxon>Streptomyces</taxon>
    </lineage>
</organism>
<evidence type="ECO:0000313" key="3">
    <source>
        <dbReference type="EMBL" id="NJQ07807.1"/>
    </source>
</evidence>
<dbReference type="EMBL" id="JAAVJD010000201">
    <property type="protein sequence ID" value="NJQ07807.1"/>
    <property type="molecule type" value="Genomic_DNA"/>
</dbReference>
<dbReference type="Pfam" id="PF04149">
    <property type="entry name" value="DUF397"/>
    <property type="match status" value="1"/>
</dbReference>
<dbReference type="Proteomes" id="UP000578686">
    <property type="component" value="Unassembled WGS sequence"/>
</dbReference>
<accession>A0A7X6D423</accession>
<name>A0A7X6D423_9ACTN</name>
<proteinExistence type="predicted"/>